<dbReference type="AlphaFoldDB" id="A0A0D7ATG2"/>
<dbReference type="Proteomes" id="UP000054007">
    <property type="component" value="Unassembled WGS sequence"/>
</dbReference>
<proteinExistence type="predicted"/>
<sequence length="59" mass="6620">MAELLEDSKARDPPAQGVIEHIRIIRAPFRTGQSVTFGSEAMDITIYPFPEGMLFLVKQ</sequence>
<evidence type="ECO:0000313" key="2">
    <source>
        <dbReference type="Proteomes" id="UP000054007"/>
    </source>
</evidence>
<keyword evidence="2" id="KW-1185">Reference proteome</keyword>
<accession>A0A0D7ATG2</accession>
<gene>
    <name evidence="1" type="ORF">CYLTODRAFT_460647</name>
</gene>
<name>A0A0D7ATG2_9AGAR</name>
<reference evidence="1 2" key="1">
    <citation type="journal article" date="2015" name="Fungal Genet. Biol.">
        <title>Evolution of novel wood decay mechanisms in Agaricales revealed by the genome sequences of Fistulina hepatica and Cylindrobasidium torrendii.</title>
        <authorList>
            <person name="Floudas D."/>
            <person name="Held B.W."/>
            <person name="Riley R."/>
            <person name="Nagy L.G."/>
            <person name="Koehler G."/>
            <person name="Ransdell A.S."/>
            <person name="Younus H."/>
            <person name="Chow J."/>
            <person name="Chiniquy J."/>
            <person name="Lipzen A."/>
            <person name="Tritt A."/>
            <person name="Sun H."/>
            <person name="Haridas S."/>
            <person name="LaButti K."/>
            <person name="Ohm R.A."/>
            <person name="Kues U."/>
            <person name="Blanchette R.A."/>
            <person name="Grigoriev I.V."/>
            <person name="Minto R.E."/>
            <person name="Hibbett D.S."/>
        </authorList>
    </citation>
    <scope>NUCLEOTIDE SEQUENCE [LARGE SCALE GENOMIC DNA]</scope>
    <source>
        <strain evidence="1 2">FP15055 ss-10</strain>
    </source>
</reference>
<dbReference type="EMBL" id="KN881475">
    <property type="protein sequence ID" value="KIY60596.1"/>
    <property type="molecule type" value="Genomic_DNA"/>
</dbReference>
<protein>
    <submittedName>
        <fullName evidence="1">Uncharacterized protein</fullName>
    </submittedName>
</protein>
<organism evidence="1 2">
    <name type="scientific">Cylindrobasidium torrendii FP15055 ss-10</name>
    <dbReference type="NCBI Taxonomy" id="1314674"/>
    <lineage>
        <taxon>Eukaryota</taxon>
        <taxon>Fungi</taxon>
        <taxon>Dikarya</taxon>
        <taxon>Basidiomycota</taxon>
        <taxon>Agaricomycotina</taxon>
        <taxon>Agaricomycetes</taxon>
        <taxon>Agaricomycetidae</taxon>
        <taxon>Agaricales</taxon>
        <taxon>Marasmiineae</taxon>
        <taxon>Physalacriaceae</taxon>
        <taxon>Cylindrobasidium</taxon>
    </lineage>
</organism>
<evidence type="ECO:0000313" key="1">
    <source>
        <dbReference type="EMBL" id="KIY60596.1"/>
    </source>
</evidence>